<proteinExistence type="predicted"/>
<dbReference type="PANTHER" id="PTHR43527">
    <property type="entry name" value="4-DIPHOSPHOCYTIDYL-2-C-METHYL-D-ERYTHRITOL KINASE, CHLOROPLASTIC"/>
    <property type="match status" value="1"/>
</dbReference>
<reference evidence="7" key="1">
    <citation type="submission" date="2015-07" db="EMBL/GenBank/DDBJ databases">
        <title>Draft genome sequence of Acetobacterium bakii DSM 8293, a potential psychrophilic chemical producer through syngas fermentation.</title>
        <authorList>
            <person name="Song Y."/>
            <person name="Hwang S."/>
            <person name="Cho B.-K."/>
        </authorList>
    </citation>
    <scope>NUCLEOTIDE SEQUENCE [LARGE SCALE GENOMIC DNA]</scope>
    <source>
        <strain evidence="7">DSM 8239</strain>
    </source>
</reference>
<name>A0A0L6TY00_9FIRM</name>
<keyword evidence="7" id="KW-1185">Reference proteome</keyword>
<dbReference type="Proteomes" id="UP000036873">
    <property type="component" value="Unassembled WGS sequence"/>
</dbReference>
<evidence type="ECO:0000313" key="7">
    <source>
        <dbReference type="Proteomes" id="UP000036873"/>
    </source>
</evidence>
<dbReference type="EMBL" id="LGYO01000034">
    <property type="protein sequence ID" value="KNZ41154.1"/>
    <property type="molecule type" value="Genomic_DNA"/>
</dbReference>
<sequence length="294" mass="32967">MRRVTVKTPGTCGEYIQGWFEDNPCLVSCPIDRYSTIIIKEGPGNCKSLKPKTAKMVAEICRRYEIARREIDHLHFSMETEIPLEKGMASSTADIAGMAAGLSHFFDLRLTPGEIGALCVSIEPSDNLMFPKLNLFNHINGKILKSFKGSIESEILIIDFHGGIDTLSFNESQDDYTKKDLESFAEIVYQFEQGINEKNLKYVGEACTRSAFLNQGRLQKPYLELLTAMSQNYGGLGTIIGHSGTVIGIMYQEKDFQGNEFLKDLRKYIPVTAYADIYQNHLIPGGIKVTIERN</sequence>
<protein>
    <submittedName>
        <fullName evidence="6">GHMP kinase</fullName>
    </submittedName>
</protein>
<comment type="caution">
    <text evidence="6">The sequence shown here is derived from an EMBL/GenBank/DDBJ whole genome shotgun (WGS) entry which is preliminary data.</text>
</comment>
<keyword evidence="3 6" id="KW-0418">Kinase</keyword>
<dbReference type="STRING" id="52689.AKG39_13875"/>
<gene>
    <name evidence="6" type="ORF">AKG39_13875</name>
</gene>
<evidence type="ECO:0000256" key="2">
    <source>
        <dbReference type="ARBA" id="ARBA00022741"/>
    </source>
</evidence>
<dbReference type="PATRIC" id="fig|52689.4.peg.2149"/>
<dbReference type="InterPro" id="IPR006204">
    <property type="entry name" value="GHMP_kinase_N_dom"/>
</dbReference>
<dbReference type="InterPro" id="IPR012363">
    <property type="entry name" value="PduX"/>
</dbReference>
<dbReference type="Pfam" id="PF00288">
    <property type="entry name" value="GHMP_kinases_N"/>
    <property type="match status" value="1"/>
</dbReference>
<dbReference type="InterPro" id="IPR020568">
    <property type="entry name" value="Ribosomal_Su5_D2-typ_SF"/>
</dbReference>
<evidence type="ECO:0000256" key="3">
    <source>
        <dbReference type="ARBA" id="ARBA00022777"/>
    </source>
</evidence>
<evidence type="ECO:0000259" key="5">
    <source>
        <dbReference type="Pfam" id="PF00288"/>
    </source>
</evidence>
<evidence type="ECO:0000313" key="6">
    <source>
        <dbReference type="EMBL" id="KNZ41154.1"/>
    </source>
</evidence>
<organism evidence="6 7">
    <name type="scientific">Acetobacterium bakii</name>
    <dbReference type="NCBI Taxonomy" id="52689"/>
    <lineage>
        <taxon>Bacteria</taxon>
        <taxon>Bacillati</taxon>
        <taxon>Bacillota</taxon>
        <taxon>Clostridia</taxon>
        <taxon>Eubacteriales</taxon>
        <taxon>Eubacteriaceae</taxon>
        <taxon>Acetobacterium</taxon>
    </lineage>
</organism>
<accession>A0A0L6TY00</accession>
<feature type="domain" description="GHMP kinase N-terminal" evidence="5">
    <location>
        <begin position="58"/>
        <end position="123"/>
    </location>
</feature>
<dbReference type="PANTHER" id="PTHR43527:SF1">
    <property type="entry name" value="L-THREONINE KINASE"/>
    <property type="match status" value="1"/>
</dbReference>
<dbReference type="OrthoDB" id="4548147at2"/>
<keyword evidence="2" id="KW-0547">Nucleotide-binding</keyword>
<dbReference type="AlphaFoldDB" id="A0A0L6TY00"/>
<dbReference type="GO" id="GO:0016301">
    <property type="term" value="F:kinase activity"/>
    <property type="evidence" value="ECO:0007669"/>
    <property type="project" value="UniProtKB-KW"/>
</dbReference>
<dbReference type="GO" id="GO:0005524">
    <property type="term" value="F:ATP binding"/>
    <property type="evidence" value="ECO:0007669"/>
    <property type="project" value="UniProtKB-KW"/>
</dbReference>
<dbReference type="InterPro" id="IPR014721">
    <property type="entry name" value="Ribsml_uS5_D2-typ_fold_subgr"/>
</dbReference>
<keyword evidence="4" id="KW-0067">ATP-binding</keyword>
<dbReference type="SUPFAM" id="SSF54211">
    <property type="entry name" value="Ribosomal protein S5 domain 2-like"/>
    <property type="match status" value="1"/>
</dbReference>
<dbReference type="Gene3D" id="3.30.230.10">
    <property type="match status" value="1"/>
</dbReference>
<dbReference type="PIRSF" id="PIRSF033887">
    <property type="entry name" value="PduX"/>
    <property type="match status" value="1"/>
</dbReference>
<evidence type="ECO:0000256" key="4">
    <source>
        <dbReference type="ARBA" id="ARBA00022840"/>
    </source>
</evidence>
<dbReference type="RefSeq" id="WP_050740997.1">
    <property type="nucleotide sequence ID" value="NZ_LGYO01000034.1"/>
</dbReference>
<keyword evidence="1" id="KW-0808">Transferase</keyword>
<evidence type="ECO:0000256" key="1">
    <source>
        <dbReference type="ARBA" id="ARBA00022679"/>
    </source>
</evidence>